<organism evidence="1 2">
    <name type="scientific">Halovulum dunhuangense</name>
    <dbReference type="NCBI Taxonomy" id="1505036"/>
    <lineage>
        <taxon>Bacteria</taxon>
        <taxon>Pseudomonadati</taxon>
        <taxon>Pseudomonadota</taxon>
        <taxon>Alphaproteobacteria</taxon>
        <taxon>Rhodobacterales</taxon>
        <taxon>Paracoccaceae</taxon>
        <taxon>Halovulum</taxon>
    </lineage>
</organism>
<evidence type="ECO:0008006" key="3">
    <source>
        <dbReference type="Google" id="ProtNLM"/>
    </source>
</evidence>
<dbReference type="RefSeq" id="WP_171322071.1">
    <property type="nucleotide sequence ID" value="NZ_JABFBC010000001.1"/>
</dbReference>
<gene>
    <name evidence="1" type="ORF">HMH01_02295</name>
</gene>
<evidence type="ECO:0000313" key="2">
    <source>
        <dbReference type="Proteomes" id="UP000572377"/>
    </source>
</evidence>
<proteinExistence type="predicted"/>
<accession>A0A849KV64</accession>
<dbReference type="AlphaFoldDB" id="A0A849KV64"/>
<evidence type="ECO:0000313" key="1">
    <source>
        <dbReference type="EMBL" id="NNU79258.1"/>
    </source>
</evidence>
<name>A0A849KV64_9RHOB</name>
<dbReference type="Proteomes" id="UP000572377">
    <property type="component" value="Unassembled WGS sequence"/>
</dbReference>
<reference evidence="1 2" key="1">
    <citation type="submission" date="2020-05" db="EMBL/GenBank/DDBJ databases">
        <title>Gimesia benthica sp. nov., a novel planctomycete isolated from a deep-sea water sample of the Northwest Indian Ocean.</title>
        <authorList>
            <person name="Wang J."/>
            <person name="Ruan C."/>
            <person name="Song L."/>
            <person name="Zhu Y."/>
            <person name="Li A."/>
            <person name="Zheng X."/>
            <person name="Wang L."/>
            <person name="Lu Z."/>
            <person name="Huang Y."/>
            <person name="Du W."/>
            <person name="Zhou Y."/>
            <person name="Huang L."/>
            <person name="Dai X."/>
        </authorList>
    </citation>
    <scope>NUCLEOTIDE SEQUENCE [LARGE SCALE GENOMIC DNA]</scope>
    <source>
        <strain evidence="1 2">YYQ-30</strain>
    </source>
</reference>
<comment type="caution">
    <text evidence="1">The sequence shown here is derived from an EMBL/GenBank/DDBJ whole genome shotgun (WGS) entry which is preliminary data.</text>
</comment>
<keyword evidence="2" id="KW-1185">Reference proteome</keyword>
<sequence>MKLTIYLDQNILGSLRQGQPEKEELERALERFREFGAAFVYSDVHVEECRAFYEPAQYVRILNDLNGYHLQPKGRLAQHREAKPNMAEELILGEIDFATKCLGLLHGQMVLLQYVLGWLGEFEAEELMRELEEDIALWAEEAERETLGLLTAASARQQLLEPLISIDLKKLKREGMEQQPQTAHEWNIRYGKIDKLDPDKVVDFIFSEAGDEAAQYLSEMFPKGTWPTGAYQEHGALTGLLFLLFCQGVGRDPAVKKGSQSDRRKRLRAQFRDCRHIEEAAGCDLFLSQDAGAIKLAQAAYAHAGVRTIVKKVTVLPN</sequence>
<protein>
    <recommendedName>
        <fullName evidence="3">PIN domain-containing protein</fullName>
    </recommendedName>
</protein>
<dbReference type="EMBL" id="JABFBC010000001">
    <property type="protein sequence ID" value="NNU79258.1"/>
    <property type="molecule type" value="Genomic_DNA"/>
</dbReference>